<proteinExistence type="predicted"/>
<accession>X0ZPU2</accession>
<sequence>MKRGLILFICIFALPAIGQGSEKSKQILIPQIDGQWWQVAGNPMDHKYATERAEPVDFAVWQAADGTWQLWSCIRNTTAGGENGKTR</sequence>
<dbReference type="AlphaFoldDB" id="X0ZPU2"/>
<name>X0ZPU2_9ZZZZ</name>
<comment type="caution">
    <text evidence="1">The sequence shown here is derived from an EMBL/GenBank/DDBJ whole genome shotgun (WGS) entry which is preliminary data.</text>
</comment>
<dbReference type="EMBL" id="BARS01053276">
    <property type="protein sequence ID" value="GAG50231.1"/>
    <property type="molecule type" value="Genomic_DNA"/>
</dbReference>
<feature type="non-terminal residue" evidence="1">
    <location>
        <position position="87"/>
    </location>
</feature>
<evidence type="ECO:0000313" key="1">
    <source>
        <dbReference type="EMBL" id="GAG50231.1"/>
    </source>
</evidence>
<gene>
    <name evidence="1" type="ORF">S01H1_79082</name>
</gene>
<reference evidence="1" key="1">
    <citation type="journal article" date="2014" name="Front. Microbiol.">
        <title>High frequency of phylogenetically diverse reductive dehalogenase-homologous genes in deep subseafloor sedimentary metagenomes.</title>
        <authorList>
            <person name="Kawai M."/>
            <person name="Futagami T."/>
            <person name="Toyoda A."/>
            <person name="Takaki Y."/>
            <person name="Nishi S."/>
            <person name="Hori S."/>
            <person name="Arai W."/>
            <person name="Tsubouchi T."/>
            <person name="Morono Y."/>
            <person name="Uchiyama I."/>
            <person name="Ito T."/>
            <person name="Fujiyama A."/>
            <person name="Inagaki F."/>
            <person name="Takami H."/>
        </authorList>
    </citation>
    <scope>NUCLEOTIDE SEQUENCE</scope>
    <source>
        <strain evidence="1">Expedition CK06-06</strain>
    </source>
</reference>
<protein>
    <submittedName>
        <fullName evidence="1">Uncharacterized protein</fullName>
    </submittedName>
</protein>
<organism evidence="1">
    <name type="scientific">marine sediment metagenome</name>
    <dbReference type="NCBI Taxonomy" id="412755"/>
    <lineage>
        <taxon>unclassified sequences</taxon>
        <taxon>metagenomes</taxon>
        <taxon>ecological metagenomes</taxon>
    </lineage>
</organism>